<dbReference type="SUPFAM" id="SSF54506">
    <property type="entry name" value="Diaminopimelate epimerase-like"/>
    <property type="match status" value="1"/>
</dbReference>
<comment type="similarity">
    <text evidence="1">Belongs to the PhzF family.</text>
</comment>
<dbReference type="GO" id="GO:0016853">
    <property type="term" value="F:isomerase activity"/>
    <property type="evidence" value="ECO:0007669"/>
    <property type="project" value="UniProtKB-KW"/>
</dbReference>
<dbReference type="PANTHER" id="PTHR13774:SF32">
    <property type="entry name" value="ANTISENSE-ENHANCING SEQUENCE 1"/>
    <property type="match status" value="1"/>
</dbReference>
<protein>
    <submittedName>
        <fullName evidence="2">PhzF family phenazine biosynthesis isomerase</fullName>
    </submittedName>
</protein>
<dbReference type="Pfam" id="PF02567">
    <property type="entry name" value="PhzC-PhzF"/>
    <property type="match status" value="1"/>
</dbReference>
<comment type="caution">
    <text evidence="2">The sequence shown here is derived from an EMBL/GenBank/DDBJ whole genome shotgun (WGS) entry which is preliminary data.</text>
</comment>
<dbReference type="Proteomes" id="UP001320715">
    <property type="component" value="Unassembled WGS sequence"/>
</dbReference>
<gene>
    <name evidence="2" type="ORF">GTW23_16940</name>
</gene>
<evidence type="ECO:0000313" key="2">
    <source>
        <dbReference type="EMBL" id="MCO6409871.1"/>
    </source>
</evidence>
<dbReference type="RefSeq" id="WP_252916646.1">
    <property type="nucleotide sequence ID" value="NZ_JAAAML010000003.1"/>
</dbReference>
<dbReference type="Gene3D" id="3.10.310.10">
    <property type="entry name" value="Diaminopimelate Epimerase, Chain A, domain 1"/>
    <property type="match status" value="2"/>
</dbReference>
<evidence type="ECO:0000313" key="3">
    <source>
        <dbReference type="Proteomes" id="UP001320715"/>
    </source>
</evidence>
<dbReference type="InterPro" id="IPR003719">
    <property type="entry name" value="Phenazine_PhzF-like"/>
</dbReference>
<dbReference type="EMBL" id="JAAAML010000003">
    <property type="protein sequence ID" value="MCO6409871.1"/>
    <property type="molecule type" value="Genomic_DNA"/>
</dbReference>
<proteinExistence type="inferred from homology"/>
<accession>A0ABT1CUJ0</accession>
<reference evidence="2 3" key="1">
    <citation type="submission" date="2020-01" db="EMBL/GenBank/DDBJ databases">
        <title>Genomes of bacteria type strains.</title>
        <authorList>
            <person name="Chen J."/>
            <person name="Zhu S."/>
            <person name="Yang J."/>
        </authorList>
    </citation>
    <scope>NUCLEOTIDE SEQUENCE [LARGE SCALE GENOMIC DNA]</scope>
    <source>
        <strain evidence="2 3">DSM 16655</strain>
    </source>
</reference>
<dbReference type="NCBIfam" id="TIGR00654">
    <property type="entry name" value="PhzF_family"/>
    <property type="match status" value="1"/>
</dbReference>
<evidence type="ECO:0000256" key="1">
    <source>
        <dbReference type="ARBA" id="ARBA00008270"/>
    </source>
</evidence>
<dbReference type="PIRSF" id="PIRSF016184">
    <property type="entry name" value="PhzC_PhzF"/>
    <property type="match status" value="1"/>
</dbReference>
<keyword evidence="3" id="KW-1185">Reference proteome</keyword>
<name>A0ABT1CUJ0_9HYPH</name>
<sequence length="298" mass="31342">MRYAFRTVDVFTTRRFGGNQLAVILDADGLETAQMQAIAREFNYSETAFVLRPHDPGNTARVRIFTPATEVPFAGHPNVGTGHVLASLQRDGARSESFVFEEEAGLVPVSLRWSGGEVEEVRLTAPQSLSTGSRFTGLQLAACLSLDVADIATGHHQPLIASIGLPFLVVEIASRAALRAARPDIAAISQILPAEGADAIYLYCREIEAADGEVDLTARMFAPWDGVPEDPATGSATGAACALIAGIGGSAVTPVRFRVAQGVDMGRPSLIAVEVDVANARVSICGACVPVLSGEIEV</sequence>
<dbReference type="PANTHER" id="PTHR13774">
    <property type="entry name" value="PHENAZINE BIOSYNTHESIS PROTEIN"/>
    <property type="match status" value="1"/>
</dbReference>
<organism evidence="2 3">
    <name type="scientific">Hoeflea alexandrii</name>
    <dbReference type="NCBI Taxonomy" id="288436"/>
    <lineage>
        <taxon>Bacteria</taxon>
        <taxon>Pseudomonadati</taxon>
        <taxon>Pseudomonadota</taxon>
        <taxon>Alphaproteobacteria</taxon>
        <taxon>Hyphomicrobiales</taxon>
        <taxon>Rhizobiaceae</taxon>
        <taxon>Hoeflea</taxon>
    </lineage>
</organism>
<keyword evidence="2" id="KW-0413">Isomerase</keyword>